<protein>
    <submittedName>
        <fullName evidence="2">Uncharacterized protein</fullName>
    </submittedName>
</protein>
<evidence type="ECO:0000313" key="3">
    <source>
        <dbReference type="Proteomes" id="UP001454036"/>
    </source>
</evidence>
<keyword evidence="3" id="KW-1185">Reference proteome</keyword>
<dbReference type="Proteomes" id="UP001454036">
    <property type="component" value="Unassembled WGS sequence"/>
</dbReference>
<comment type="caution">
    <text evidence="2">The sequence shown here is derived from an EMBL/GenBank/DDBJ whole genome shotgun (WGS) entry which is preliminary data.</text>
</comment>
<feature type="compositionally biased region" description="Basic residues" evidence="1">
    <location>
        <begin position="61"/>
        <end position="79"/>
    </location>
</feature>
<dbReference type="EMBL" id="BAABME010005885">
    <property type="protein sequence ID" value="GAA0166880.1"/>
    <property type="molecule type" value="Genomic_DNA"/>
</dbReference>
<proteinExistence type="predicted"/>
<organism evidence="2 3">
    <name type="scientific">Lithospermum erythrorhizon</name>
    <name type="common">Purple gromwell</name>
    <name type="synonym">Lithospermum officinale var. erythrorhizon</name>
    <dbReference type="NCBI Taxonomy" id="34254"/>
    <lineage>
        <taxon>Eukaryota</taxon>
        <taxon>Viridiplantae</taxon>
        <taxon>Streptophyta</taxon>
        <taxon>Embryophyta</taxon>
        <taxon>Tracheophyta</taxon>
        <taxon>Spermatophyta</taxon>
        <taxon>Magnoliopsida</taxon>
        <taxon>eudicotyledons</taxon>
        <taxon>Gunneridae</taxon>
        <taxon>Pentapetalae</taxon>
        <taxon>asterids</taxon>
        <taxon>lamiids</taxon>
        <taxon>Boraginales</taxon>
        <taxon>Boraginaceae</taxon>
        <taxon>Boraginoideae</taxon>
        <taxon>Lithospermeae</taxon>
        <taxon>Lithospermum</taxon>
    </lineage>
</organism>
<evidence type="ECO:0000313" key="2">
    <source>
        <dbReference type="EMBL" id="GAA0166880.1"/>
    </source>
</evidence>
<accession>A0AAV3QVG4</accession>
<evidence type="ECO:0000256" key="1">
    <source>
        <dbReference type="SAM" id="MobiDB-lite"/>
    </source>
</evidence>
<feature type="region of interest" description="Disordered" evidence="1">
    <location>
        <begin position="22"/>
        <end position="79"/>
    </location>
</feature>
<gene>
    <name evidence="2" type="ORF">LIER_21940</name>
</gene>
<reference evidence="2 3" key="1">
    <citation type="submission" date="2024-01" db="EMBL/GenBank/DDBJ databases">
        <title>The complete chloroplast genome sequence of Lithospermum erythrorhizon: insights into the phylogenetic relationship among Boraginaceae species and the maternal lineages of purple gromwells.</title>
        <authorList>
            <person name="Okada T."/>
            <person name="Watanabe K."/>
        </authorList>
    </citation>
    <scope>NUCLEOTIDE SEQUENCE [LARGE SCALE GENOMIC DNA]</scope>
</reference>
<name>A0AAV3QVG4_LITER</name>
<sequence length="79" mass="8914">MRRDTIEENDDPIELELEKEFDMKDPKSNTTVVAARPAPTQVSQPVQGIQSHVASANPITKKGKPLKPPNKKRKKTRRP</sequence>
<feature type="compositionally biased region" description="Polar residues" evidence="1">
    <location>
        <begin position="40"/>
        <end position="58"/>
    </location>
</feature>
<dbReference type="AlphaFoldDB" id="A0AAV3QVG4"/>